<reference evidence="6 7" key="1">
    <citation type="journal article" date="2014" name="Antonie Van Leeuwenhoek">
        <title>Roseivivax atlanticus sp. nov., isolated from surface seawater of the Atlantic Ocean.</title>
        <authorList>
            <person name="Li G."/>
            <person name="Lai Q."/>
            <person name="Liu X."/>
            <person name="Sun F."/>
            <person name="Shao Z."/>
        </authorList>
    </citation>
    <scope>NUCLEOTIDE SEQUENCE [LARGE SCALE GENOMIC DNA]</scope>
    <source>
        <strain evidence="6 7">22II-s10s</strain>
    </source>
</reference>
<organism evidence="6 7">
    <name type="scientific">Roseivivax marinus</name>
    <dbReference type="NCBI Taxonomy" id="1379903"/>
    <lineage>
        <taxon>Bacteria</taxon>
        <taxon>Pseudomonadati</taxon>
        <taxon>Pseudomonadota</taxon>
        <taxon>Alphaproteobacteria</taxon>
        <taxon>Rhodobacterales</taxon>
        <taxon>Roseobacteraceae</taxon>
        <taxon>Roseivivax</taxon>
    </lineage>
</organism>
<dbReference type="GO" id="GO:0022857">
    <property type="term" value="F:transmembrane transporter activity"/>
    <property type="evidence" value="ECO:0007669"/>
    <property type="project" value="InterPro"/>
</dbReference>
<feature type="transmembrane region" description="Helical" evidence="4">
    <location>
        <begin position="113"/>
        <end position="135"/>
    </location>
</feature>
<keyword evidence="3 4" id="KW-0472">Membrane</keyword>
<dbReference type="Gene3D" id="1.20.1250.20">
    <property type="entry name" value="MFS general substrate transporter like domains"/>
    <property type="match status" value="1"/>
</dbReference>
<evidence type="ECO:0000256" key="4">
    <source>
        <dbReference type="SAM" id="Phobius"/>
    </source>
</evidence>
<feature type="transmembrane region" description="Helical" evidence="4">
    <location>
        <begin position="316"/>
        <end position="340"/>
    </location>
</feature>
<evidence type="ECO:0000256" key="3">
    <source>
        <dbReference type="ARBA" id="ARBA00023136"/>
    </source>
</evidence>
<dbReference type="Pfam" id="PF13347">
    <property type="entry name" value="MFS_2"/>
    <property type="match status" value="1"/>
</dbReference>
<dbReference type="InterPro" id="IPR020846">
    <property type="entry name" value="MFS_dom"/>
</dbReference>
<name>W4HFM0_9RHOB</name>
<dbReference type="AlphaFoldDB" id="W4HFM0"/>
<keyword evidence="7" id="KW-1185">Reference proteome</keyword>
<dbReference type="SUPFAM" id="SSF103473">
    <property type="entry name" value="MFS general substrate transporter"/>
    <property type="match status" value="1"/>
</dbReference>
<dbReference type="STRING" id="1379903.ATO8_19659"/>
<keyword evidence="1 4" id="KW-0812">Transmembrane</keyword>
<dbReference type="InterPro" id="IPR036259">
    <property type="entry name" value="MFS_trans_sf"/>
</dbReference>
<proteinExistence type="predicted"/>
<dbReference type="PROSITE" id="PS50850">
    <property type="entry name" value="MFS"/>
    <property type="match status" value="1"/>
</dbReference>
<evidence type="ECO:0000256" key="2">
    <source>
        <dbReference type="ARBA" id="ARBA00022989"/>
    </source>
</evidence>
<feature type="transmembrane region" description="Helical" evidence="4">
    <location>
        <begin position="352"/>
        <end position="375"/>
    </location>
</feature>
<feature type="transmembrane region" description="Helical" evidence="4">
    <location>
        <begin position="395"/>
        <end position="415"/>
    </location>
</feature>
<feature type="transmembrane region" description="Helical" evidence="4">
    <location>
        <begin position="262"/>
        <end position="279"/>
    </location>
</feature>
<feature type="transmembrane region" description="Helical" evidence="4">
    <location>
        <begin position="45"/>
        <end position="66"/>
    </location>
</feature>
<sequence length="421" mass="43262">MSAATDLATAPEPASRRPRLVGHAAFAAVLAMAGLPLYVHAPKVYADAYGVSLGALGTVLFVLRLLDVVQDPLLGRLAGAVRAQRGLAVTVGGAGLAAGMVGLFAVTPPVAPLWWFAGTMTLVFTSFSFLTIIFYARGVTAAGQLGATGHVRLARWRETGSLLGVATGAALPTVLAGAGLPAFPLFAVLFVMATLGALWLMRHDWPGGANLPDAGLRPILRDRVARRLLVAAFANAAPVAVTSTLFLFYVESRLAAPGWEGPLLLLFFLSAAAAAPVWGRVAERTGPKRTLMAAMVLSLASFAAVLALGAGDVAAFAVICVLTGVATGADLTLLPAIFAARMARVAPSATSGFALWSFVQKSTLAFAAIALLPSLSRAGFEPGAENAPEALRALSLMYAGLPCLLKLAALAVLATTPVEED</sequence>
<accession>W4HFM0</accession>
<evidence type="ECO:0000256" key="1">
    <source>
        <dbReference type="ARBA" id="ARBA00022692"/>
    </source>
</evidence>
<feature type="domain" description="Major facilitator superfamily (MFS) profile" evidence="5">
    <location>
        <begin position="224"/>
        <end position="421"/>
    </location>
</feature>
<feature type="transmembrane region" description="Helical" evidence="4">
    <location>
        <begin position="87"/>
        <end position="107"/>
    </location>
</feature>
<evidence type="ECO:0000313" key="6">
    <source>
        <dbReference type="EMBL" id="ETW10926.1"/>
    </source>
</evidence>
<feature type="transmembrane region" description="Helical" evidence="4">
    <location>
        <begin position="156"/>
        <end position="176"/>
    </location>
</feature>
<evidence type="ECO:0000313" key="7">
    <source>
        <dbReference type="Proteomes" id="UP000019063"/>
    </source>
</evidence>
<feature type="transmembrane region" description="Helical" evidence="4">
    <location>
        <begin position="182"/>
        <end position="201"/>
    </location>
</feature>
<feature type="transmembrane region" description="Helical" evidence="4">
    <location>
        <begin position="20"/>
        <end position="39"/>
    </location>
</feature>
<evidence type="ECO:0000259" key="5">
    <source>
        <dbReference type="PROSITE" id="PS50850"/>
    </source>
</evidence>
<feature type="transmembrane region" description="Helical" evidence="4">
    <location>
        <begin position="228"/>
        <end position="250"/>
    </location>
</feature>
<gene>
    <name evidence="6" type="ORF">ATO8_19659</name>
</gene>
<dbReference type="RefSeq" id="WP_276202322.1">
    <property type="nucleotide sequence ID" value="NZ_AQQW01000020.1"/>
</dbReference>
<dbReference type="PATRIC" id="fig|1317118.6.peg.4023"/>
<keyword evidence="2 4" id="KW-1133">Transmembrane helix</keyword>
<comment type="caution">
    <text evidence="6">The sequence shown here is derived from an EMBL/GenBank/DDBJ whole genome shotgun (WGS) entry which is preliminary data.</text>
</comment>
<protein>
    <recommendedName>
        <fullName evidence="5">Major facilitator superfamily (MFS) profile domain-containing protein</fullName>
    </recommendedName>
</protein>
<dbReference type="eggNOG" id="COG2211">
    <property type="taxonomic scope" value="Bacteria"/>
</dbReference>
<dbReference type="EMBL" id="AQQW01000020">
    <property type="protein sequence ID" value="ETW10926.1"/>
    <property type="molecule type" value="Genomic_DNA"/>
</dbReference>
<dbReference type="Proteomes" id="UP000019063">
    <property type="component" value="Unassembled WGS sequence"/>
</dbReference>
<feature type="transmembrane region" description="Helical" evidence="4">
    <location>
        <begin position="291"/>
        <end position="310"/>
    </location>
</feature>